<dbReference type="GO" id="GO:0007062">
    <property type="term" value="P:sister chromatid cohesion"/>
    <property type="evidence" value="ECO:0007669"/>
    <property type="project" value="InterPro"/>
</dbReference>
<feature type="compositionally biased region" description="Basic and acidic residues" evidence="3">
    <location>
        <begin position="192"/>
        <end position="203"/>
    </location>
</feature>
<organism evidence="5">
    <name type="scientific">Tetraselmis sp. GSL018</name>
    <dbReference type="NCBI Taxonomy" id="582737"/>
    <lineage>
        <taxon>Eukaryota</taxon>
        <taxon>Viridiplantae</taxon>
        <taxon>Chlorophyta</taxon>
        <taxon>core chlorophytes</taxon>
        <taxon>Chlorodendrophyceae</taxon>
        <taxon>Chlorodendrales</taxon>
        <taxon>Chlorodendraceae</taxon>
        <taxon>Tetraselmis</taxon>
    </lineage>
</organism>
<feature type="compositionally biased region" description="Pro residues" evidence="3">
    <location>
        <begin position="488"/>
        <end position="502"/>
    </location>
</feature>
<accession>A0A061S4Z0</accession>
<feature type="compositionally biased region" description="Acidic residues" evidence="3">
    <location>
        <begin position="455"/>
        <end position="465"/>
    </location>
</feature>
<dbReference type="AlphaFoldDB" id="A0A061S4Z0"/>
<evidence type="ECO:0000256" key="3">
    <source>
        <dbReference type="SAM" id="MobiDB-lite"/>
    </source>
</evidence>
<feature type="compositionally biased region" description="Basic and acidic residues" evidence="3">
    <location>
        <begin position="332"/>
        <end position="348"/>
    </location>
</feature>
<dbReference type="PANTHER" id="PTHR12585:SF69">
    <property type="entry name" value="FI11703P"/>
    <property type="match status" value="1"/>
</dbReference>
<name>A0A061S4Z0_9CHLO</name>
<dbReference type="GO" id="GO:0003682">
    <property type="term" value="F:chromatin binding"/>
    <property type="evidence" value="ECO:0007669"/>
    <property type="project" value="TreeGrafter"/>
</dbReference>
<dbReference type="EMBL" id="GBEZ01007504">
    <property type="protein sequence ID" value="JAC77965.1"/>
    <property type="molecule type" value="Transcribed_RNA"/>
</dbReference>
<reference evidence="5" key="1">
    <citation type="submission" date="2014-05" db="EMBL/GenBank/DDBJ databases">
        <title>The transcriptome of the halophilic microalga Tetraselmis sp. GSL018 isolated from the Great Salt Lake, Utah.</title>
        <authorList>
            <person name="Jinkerson R.E."/>
            <person name="D'Adamo S."/>
            <person name="Posewitz M.C."/>
        </authorList>
    </citation>
    <scope>NUCLEOTIDE SEQUENCE</scope>
    <source>
        <strain evidence="5">GSL018</strain>
    </source>
</reference>
<feature type="region of interest" description="Disordered" evidence="3">
    <location>
        <begin position="184"/>
        <end position="351"/>
    </location>
</feature>
<proteinExistence type="predicted"/>
<dbReference type="Pfam" id="PF04825">
    <property type="entry name" value="Rad21_Rec8_N"/>
    <property type="match status" value="1"/>
</dbReference>
<dbReference type="GO" id="GO:0005634">
    <property type="term" value="C:nucleus"/>
    <property type="evidence" value="ECO:0007669"/>
    <property type="project" value="UniProtKB-SubCell"/>
</dbReference>
<dbReference type="PANTHER" id="PTHR12585">
    <property type="entry name" value="SCC1 / RAD21 FAMILY MEMBER"/>
    <property type="match status" value="1"/>
</dbReference>
<dbReference type="InterPro" id="IPR006910">
    <property type="entry name" value="Rad21_Rec8_N"/>
</dbReference>
<evidence type="ECO:0000259" key="4">
    <source>
        <dbReference type="Pfam" id="PF04825"/>
    </source>
</evidence>
<evidence type="ECO:0000256" key="1">
    <source>
        <dbReference type="ARBA" id="ARBA00004123"/>
    </source>
</evidence>
<dbReference type="GO" id="GO:1990414">
    <property type="term" value="P:replication-born double-strand break repair via sister chromatid exchange"/>
    <property type="evidence" value="ECO:0007669"/>
    <property type="project" value="TreeGrafter"/>
</dbReference>
<feature type="region of interest" description="Disordered" evidence="3">
    <location>
        <begin position="421"/>
        <end position="547"/>
    </location>
</feature>
<sequence length="547" mass="57627">MFYSTQILAKKGPLGTIWIAAHLERRLKRQQVFETSITASVDSIINPDAPLALRLSGQLLLGVVRVYSRKVGYLFQDCNDTLLKVKSAFTQTGRVDLPEDQATVNPMLITLPDNYDHVDFLAEASAGLNLLLSAGEPRLGEELTFTVRDDSITLNADFNALAFHTAPAQDELFEGGEELDLENEGFIVDGGSPERLRAEARNSEEEEVEDPEILRAAETPGELPSLDLGAGDSGAKGTPLATGPMESPPAQPLAEFGEIPMSSTTPGHAADPLGGLGAGQTPTFLGGTPGGELAAIGETPRHEGAADEVGGPESPQRGRGGTPAPAAHRPQRRVEVTMDDGTDGRPGKEIPGATIRALLQDRTSLMTDRGFRSAGSRRKRAKASAKAVQLQALALARQPAVPGVVSDPLRELWAAATMASVEARADADRAAKQARRQPSRRRVEAGAAATPPEAQPDEDEEDMDVDIASLAKRRRLQTAEEPREQTPAPGPPESWTPLPEAPTPATAVGECAPGTAEQAFPSGLRARSAHGGGEGGPSRGGGEQRGG</sequence>
<dbReference type="GO" id="GO:0008278">
    <property type="term" value="C:cohesin complex"/>
    <property type="evidence" value="ECO:0007669"/>
    <property type="project" value="InterPro"/>
</dbReference>
<feature type="compositionally biased region" description="Gly residues" evidence="3">
    <location>
        <begin position="530"/>
        <end position="547"/>
    </location>
</feature>
<feature type="domain" description="Rad21/Rec8-like protein N-terminal" evidence="4">
    <location>
        <begin position="1"/>
        <end position="102"/>
    </location>
</feature>
<gene>
    <name evidence="5" type="primary">MCD1</name>
    <name evidence="5" type="ORF">TSPGSL018_16368</name>
</gene>
<dbReference type="InterPro" id="IPR039781">
    <property type="entry name" value="Rad21/Rec8-like"/>
</dbReference>
<keyword evidence="2" id="KW-0539">Nucleus</keyword>
<evidence type="ECO:0000256" key="2">
    <source>
        <dbReference type="ARBA" id="ARBA00023242"/>
    </source>
</evidence>
<protein>
    <submittedName>
        <fullName evidence="5">Cohesin complex subunit SCC1</fullName>
    </submittedName>
</protein>
<evidence type="ECO:0000313" key="5">
    <source>
        <dbReference type="EMBL" id="JAC77965.1"/>
    </source>
</evidence>
<comment type="subcellular location">
    <subcellularLocation>
        <location evidence="1">Nucleus</location>
    </subcellularLocation>
</comment>